<evidence type="ECO:0000313" key="5">
    <source>
        <dbReference type="Proteomes" id="UP000466607"/>
    </source>
</evidence>
<gene>
    <name evidence="4" type="ORF">MLIT_40880</name>
</gene>
<dbReference type="InterPro" id="IPR000182">
    <property type="entry name" value="GNAT_dom"/>
</dbReference>
<dbReference type="SUPFAM" id="SSF55729">
    <property type="entry name" value="Acyl-CoA N-acyltransferases (Nat)"/>
    <property type="match status" value="1"/>
</dbReference>
<protein>
    <submittedName>
        <fullName evidence="4">Acetyltransferase</fullName>
    </submittedName>
</protein>
<dbReference type="Pfam" id="PF13508">
    <property type="entry name" value="Acetyltransf_7"/>
    <property type="match status" value="1"/>
</dbReference>
<accession>A0AAD1MWM3</accession>
<reference evidence="4 5" key="1">
    <citation type="journal article" date="2019" name="Emerg. Microbes Infect.">
        <title>Comprehensive subspecies identification of 175 nontuberculous mycobacteria species based on 7547 genomic profiles.</title>
        <authorList>
            <person name="Matsumoto Y."/>
            <person name="Kinjo T."/>
            <person name="Motooka D."/>
            <person name="Nabeya D."/>
            <person name="Jung N."/>
            <person name="Uechi K."/>
            <person name="Horii T."/>
            <person name="Iida T."/>
            <person name="Fujita J."/>
            <person name="Nakamura S."/>
        </authorList>
    </citation>
    <scope>NUCLEOTIDE SEQUENCE [LARGE SCALE GENOMIC DNA]</scope>
    <source>
        <strain evidence="4 5">JCM 17423</strain>
    </source>
</reference>
<dbReference type="InterPro" id="IPR050832">
    <property type="entry name" value="Bact_Acetyltransf"/>
</dbReference>
<dbReference type="PANTHER" id="PTHR43877">
    <property type="entry name" value="AMINOALKYLPHOSPHONATE N-ACETYLTRANSFERASE-RELATED-RELATED"/>
    <property type="match status" value="1"/>
</dbReference>
<dbReference type="CDD" id="cd04301">
    <property type="entry name" value="NAT_SF"/>
    <property type="match status" value="1"/>
</dbReference>
<dbReference type="Gene3D" id="3.40.630.30">
    <property type="match status" value="1"/>
</dbReference>
<dbReference type="EMBL" id="AP022586">
    <property type="protein sequence ID" value="BBY18496.1"/>
    <property type="molecule type" value="Genomic_DNA"/>
</dbReference>
<evidence type="ECO:0000259" key="3">
    <source>
        <dbReference type="PROSITE" id="PS51186"/>
    </source>
</evidence>
<evidence type="ECO:0000313" key="4">
    <source>
        <dbReference type="EMBL" id="BBY18496.1"/>
    </source>
</evidence>
<dbReference type="RefSeq" id="WP_134058546.1">
    <property type="nucleotide sequence ID" value="NZ_AP022586.1"/>
</dbReference>
<dbReference type="AlphaFoldDB" id="A0AAD1MWM3"/>
<dbReference type="PROSITE" id="PS51186">
    <property type="entry name" value="GNAT"/>
    <property type="match status" value="1"/>
</dbReference>
<name>A0AAD1MWM3_9MYCO</name>
<dbReference type="InterPro" id="IPR016181">
    <property type="entry name" value="Acyl_CoA_acyltransferase"/>
</dbReference>
<dbReference type="GO" id="GO:0016747">
    <property type="term" value="F:acyltransferase activity, transferring groups other than amino-acyl groups"/>
    <property type="evidence" value="ECO:0007669"/>
    <property type="project" value="InterPro"/>
</dbReference>
<evidence type="ECO:0000256" key="2">
    <source>
        <dbReference type="ARBA" id="ARBA00023315"/>
    </source>
</evidence>
<dbReference type="Proteomes" id="UP000466607">
    <property type="component" value="Chromosome"/>
</dbReference>
<keyword evidence="1" id="KW-0808">Transferase</keyword>
<organism evidence="4 5">
    <name type="scientific">Mycolicibacterium litorale</name>
    <dbReference type="NCBI Taxonomy" id="758802"/>
    <lineage>
        <taxon>Bacteria</taxon>
        <taxon>Bacillati</taxon>
        <taxon>Actinomycetota</taxon>
        <taxon>Actinomycetes</taxon>
        <taxon>Mycobacteriales</taxon>
        <taxon>Mycobacteriaceae</taxon>
        <taxon>Mycolicibacterium</taxon>
    </lineage>
</organism>
<keyword evidence="5" id="KW-1185">Reference proteome</keyword>
<sequence>MTHPDPRRATAADVPAIERLVAAAFAPYIERIGRPPAPMTHDYRALLDTARVWVTDGPGGIDGVLVTMPQDDHLLLDTVAVSPYVRGGGYGAALLARAEDDARELSLPEVRLYTNVAMTENLTYYPRHGYVETGRARSDGYERVFFTRRLSAP</sequence>
<keyword evidence="2" id="KW-0012">Acyltransferase</keyword>
<dbReference type="PANTHER" id="PTHR43877:SF2">
    <property type="entry name" value="AMINOALKYLPHOSPHONATE N-ACETYLTRANSFERASE-RELATED"/>
    <property type="match status" value="1"/>
</dbReference>
<feature type="domain" description="N-acetyltransferase" evidence="3">
    <location>
        <begin position="4"/>
        <end position="153"/>
    </location>
</feature>
<proteinExistence type="predicted"/>
<evidence type="ECO:0000256" key="1">
    <source>
        <dbReference type="ARBA" id="ARBA00022679"/>
    </source>
</evidence>